<feature type="compositionally biased region" description="Basic and acidic residues" evidence="1">
    <location>
        <begin position="1"/>
        <end position="38"/>
    </location>
</feature>
<feature type="region of interest" description="Disordered" evidence="1">
    <location>
        <begin position="116"/>
        <end position="149"/>
    </location>
</feature>
<evidence type="ECO:0000313" key="2">
    <source>
        <dbReference type="EMBL" id="KAF7434414.1"/>
    </source>
</evidence>
<dbReference type="AlphaFoldDB" id="A0A834PBA2"/>
<evidence type="ECO:0000256" key="1">
    <source>
        <dbReference type="SAM" id="MobiDB-lite"/>
    </source>
</evidence>
<evidence type="ECO:0000313" key="3">
    <source>
        <dbReference type="Proteomes" id="UP000600918"/>
    </source>
</evidence>
<proteinExistence type="predicted"/>
<gene>
    <name evidence="2" type="ORF">H0235_002605</name>
</gene>
<accession>A0A834PBA2</accession>
<feature type="compositionally biased region" description="Gly residues" evidence="1">
    <location>
        <begin position="61"/>
        <end position="75"/>
    </location>
</feature>
<organism evidence="2 3">
    <name type="scientific">Vespula pensylvanica</name>
    <name type="common">Western yellow jacket</name>
    <name type="synonym">Wasp</name>
    <dbReference type="NCBI Taxonomy" id="30213"/>
    <lineage>
        <taxon>Eukaryota</taxon>
        <taxon>Metazoa</taxon>
        <taxon>Ecdysozoa</taxon>
        <taxon>Arthropoda</taxon>
        <taxon>Hexapoda</taxon>
        <taxon>Insecta</taxon>
        <taxon>Pterygota</taxon>
        <taxon>Neoptera</taxon>
        <taxon>Endopterygota</taxon>
        <taxon>Hymenoptera</taxon>
        <taxon>Apocrita</taxon>
        <taxon>Aculeata</taxon>
        <taxon>Vespoidea</taxon>
        <taxon>Vespidae</taxon>
        <taxon>Vespinae</taxon>
        <taxon>Vespula</taxon>
    </lineage>
</organism>
<name>A0A834PBA2_VESPE</name>
<feature type="compositionally biased region" description="Basic and acidic residues" evidence="1">
    <location>
        <begin position="125"/>
        <end position="142"/>
    </location>
</feature>
<dbReference type="Proteomes" id="UP000600918">
    <property type="component" value="Unassembled WGS sequence"/>
</dbReference>
<feature type="region of interest" description="Disordered" evidence="1">
    <location>
        <begin position="1"/>
        <end position="76"/>
    </location>
</feature>
<feature type="compositionally biased region" description="Polar residues" evidence="1">
    <location>
        <begin position="42"/>
        <end position="52"/>
    </location>
</feature>
<sequence length="173" mass="18822">MPIHCEEKDGKCAGQQMKDRDKEIEKRMKKNEKEEKKGGGTSTNVVQITESEFSLDMGDSIGKGGRRVGGGGGGRESTLLDVSRWCRMRVVKEATAALCKGPSVNKQQESIIENTSEHNVLNGHNDSDVEPSREKGSIAHEVKPKKKSGPECCLVESMTLTNHVGNTSPIGRT</sequence>
<protein>
    <submittedName>
        <fullName evidence="2">Uncharacterized protein</fullName>
    </submittedName>
</protein>
<comment type="caution">
    <text evidence="2">The sequence shown here is derived from an EMBL/GenBank/DDBJ whole genome shotgun (WGS) entry which is preliminary data.</text>
</comment>
<reference evidence="2" key="1">
    <citation type="journal article" date="2020" name="G3 (Bethesda)">
        <title>High-Quality Assemblies for Three Invasive Social Wasps from the &lt;i&gt;Vespula&lt;/i&gt; Genus.</title>
        <authorList>
            <person name="Harrop T.W.R."/>
            <person name="Guhlin J."/>
            <person name="McLaughlin G.M."/>
            <person name="Permina E."/>
            <person name="Stockwell P."/>
            <person name="Gilligan J."/>
            <person name="Le Lec M.F."/>
            <person name="Gruber M.A.M."/>
            <person name="Quinn O."/>
            <person name="Lovegrove M."/>
            <person name="Duncan E.J."/>
            <person name="Remnant E.J."/>
            <person name="Van Eeckhoven J."/>
            <person name="Graham B."/>
            <person name="Knapp R.A."/>
            <person name="Langford K.W."/>
            <person name="Kronenberg Z."/>
            <person name="Press M.O."/>
            <person name="Eacker S.M."/>
            <person name="Wilson-Rankin E.E."/>
            <person name="Purcell J."/>
            <person name="Lester P.J."/>
            <person name="Dearden P.K."/>
        </authorList>
    </citation>
    <scope>NUCLEOTIDE SEQUENCE</scope>
    <source>
        <strain evidence="2">Volc-1</strain>
    </source>
</reference>
<dbReference type="EMBL" id="JACSDY010000002">
    <property type="protein sequence ID" value="KAF7434414.1"/>
    <property type="molecule type" value="Genomic_DNA"/>
</dbReference>
<keyword evidence="3" id="KW-1185">Reference proteome</keyword>